<dbReference type="InterPro" id="IPR007375">
    <property type="entry name" value="SoxG"/>
</dbReference>
<dbReference type="Proteomes" id="UP000220353">
    <property type="component" value="Unassembled WGS sequence"/>
</dbReference>
<evidence type="ECO:0000313" key="1">
    <source>
        <dbReference type="EMBL" id="PDT50577.1"/>
    </source>
</evidence>
<dbReference type="Gene3D" id="3.30.1360.120">
    <property type="entry name" value="Probable tRNA modification gtpase trme, domain 1"/>
    <property type="match status" value="1"/>
</dbReference>
<organism evidence="1 2">
    <name type="scientific">Rhizobium fredii</name>
    <name type="common">Sinorhizobium fredii</name>
    <dbReference type="NCBI Taxonomy" id="380"/>
    <lineage>
        <taxon>Bacteria</taxon>
        <taxon>Pseudomonadati</taxon>
        <taxon>Pseudomonadota</taxon>
        <taxon>Alphaproteobacteria</taxon>
        <taxon>Hyphomicrobiales</taxon>
        <taxon>Rhizobiaceae</taxon>
        <taxon>Sinorhizobium/Ensifer group</taxon>
        <taxon>Sinorhizobium</taxon>
    </lineage>
</organism>
<name>A0A2A6M7P8_RHIFR</name>
<dbReference type="AlphaFoldDB" id="A0A2A6M7P8"/>
<sequence>MPEGHVVQVFERAPGADLLAVLADAAGTAPHAVRTAGPGQWFIVGDEPLPRDTFLDLANALGPHAATVDQSHGRVRIRVEGTVVERMLAKGTAIDLDIGAFPVGHSAATLLGHVSVHLTRLDATAFEIIVLRGFASSLWEGLERMSAEFG</sequence>
<comment type="caution">
    <text evidence="1">The sequence shown here is derived from an EMBL/GenBank/DDBJ whole genome shotgun (WGS) entry which is preliminary data.</text>
</comment>
<dbReference type="EMBL" id="NWTC01000001">
    <property type="protein sequence ID" value="PDT50577.1"/>
    <property type="molecule type" value="Genomic_DNA"/>
</dbReference>
<reference evidence="1 2" key="1">
    <citation type="submission" date="2017-09" db="EMBL/GenBank/DDBJ databases">
        <title>Comparative genomics of rhizobia isolated from Phaseolus vulgaris in China.</title>
        <authorList>
            <person name="Tong W."/>
        </authorList>
    </citation>
    <scope>NUCLEOTIDE SEQUENCE [LARGE SCALE GENOMIC DNA]</scope>
    <source>
        <strain evidence="1 2">PCH1</strain>
    </source>
</reference>
<protein>
    <submittedName>
        <fullName evidence="1">Sarcosine oxidase, subunit gamma</fullName>
    </submittedName>
</protein>
<evidence type="ECO:0000313" key="2">
    <source>
        <dbReference type="Proteomes" id="UP000220353"/>
    </source>
</evidence>
<accession>A0A2A6M7P8</accession>
<dbReference type="SUPFAM" id="SSF103025">
    <property type="entry name" value="Folate-binding domain"/>
    <property type="match status" value="1"/>
</dbReference>
<dbReference type="Gene3D" id="3.30.70.1520">
    <property type="entry name" value="Heterotetrameric sarcosine oxidase"/>
    <property type="match status" value="1"/>
</dbReference>
<gene>
    <name evidence="1" type="ORF">CO661_02405</name>
</gene>
<proteinExistence type="predicted"/>
<dbReference type="InterPro" id="IPR027266">
    <property type="entry name" value="TrmE/GcvT-like"/>
</dbReference>
<dbReference type="Pfam" id="PF04268">
    <property type="entry name" value="SoxG"/>
    <property type="match status" value="1"/>
</dbReference>